<dbReference type="InterPro" id="IPR054189">
    <property type="entry name" value="DUF6894"/>
</dbReference>
<name>A0ABU0S5H9_9HYPH</name>
<keyword evidence="3" id="KW-1185">Reference proteome</keyword>
<dbReference type="Pfam" id="PF21834">
    <property type="entry name" value="DUF6894"/>
    <property type="match status" value="1"/>
</dbReference>
<gene>
    <name evidence="2" type="ORF">QFZ34_001193</name>
</gene>
<dbReference type="Proteomes" id="UP001237780">
    <property type="component" value="Unassembled WGS sequence"/>
</dbReference>
<feature type="domain" description="DUF6894" evidence="1">
    <location>
        <begin position="3"/>
        <end position="67"/>
    </location>
</feature>
<reference evidence="2 3" key="1">
    <citation type="submission" date="2023-07" db="EMBL/GenBank/DDBJ databases">
        <title>Comparative genomics of wheat-associated soil bacteria to identify genetic determinants of phenazine resistance.</title>
        <authorList>
            <person name="Mouncey N."/>
        </authorList>
    </citation>
    <scope>NUCLEOTIDE SEQUENCE [LARGE SCALE GENOMIC DNA]</scope>
    <source>
        <strain evidence="2 3">W4I11</strain>
    </source>
</reference>
<accession>A0ABU0S5H9</accession>
<evidence type="ECO:0000259" key="1">
    <source>
        <dbReference type="Pfam" id="PF21834"/>
    </source>
</evidence>
<protein>
    <recommendedName>
        <fullName evidence="1">DUF6894 domain-containing protein</fullName>
    </recommendedName>
</protein>
<sequence>MLYRYEFFEGTSRDTVRDIELKNDLAAIEEGYRTAYEMVKDGVKTGFDKSSWSIQIFYDRNTLVGTIANSHQKRNRKS</sequence>
<evidence type="ECO:0000313" key="2">
    <source>
        <dbReference type="EMBL" id="MDQ0996016.1"/>
    </source>
</evidence>
<evidence type="ECO:0000313" key="3">
    <source>
        <dbReference type="Proteomes" id="UP001237780"/>
    </source>
</evidence>
<proteinExistence type="predicted"/>
<organism evidence="2 3">
    <name type="scientific">Phyllobacterium ifriqiyense</name>
    <dbReference type="NCBI Taxonomy" id="314238"/>
    <lineage>
        <taxon>Bacteria</taxon>
        <taxon>Pseudomonadati</taxon>
        <taxon>Pseudomonadota</taxon>
        <taxon>Alphaproteobacteria</taxon>
        <taxon>Hyphomicrobiales</taxon>
        <taxon>Phyllobacteriaceae</taxon>
        <taxon>Phyllobacterium</taxon>
    </lineage>
</organism>
<dbReference type="EMBL" id="JAUSZT010000002">
    <property type="protein sequence ID" value="MDQ0996016.1"/>
    <property type="molecule type" value="Genomic_DNA"/>
</dbReference>
<dbReference type="RefSeq" id="WP_307278019.1">
    <property type="nucleotide sequence ID" value="NZ_JAUSZT010000002.1"/>
</dbReference>
<comment type="caution">
    <text evidence="2">The sequence shown here is derived from an EMBL/GenBank/DDBJ whole genome shotgun (WGS) entry which is preliminary data.</text>
</comment>